<dbReference type="SUPFAM" id="SSF81383">
    <property type="entry name" value="F-box domain"/>
    <property type="match status" value="1"/>
</dbReference>
<proteinExistence type="predicted"/>
<feature type="repeat" description="WD" evidence="4">
    <location>
        <begin position="451"/>
        <end position="490"/>
    </location>
</feature>
<dbReference type="InterPro" id="IPR019775">
    <property type="entry name" value="WD40_repeat_CS"/>
</dbReference>
<keyword evidence="1" id="KW-0963">Cytoplasm</keyword>
<feature type="compositionally biased region" description="Pro residues" evidence="5">
    <location>
        <begin position="270"/>
        <end position="284"/>
    </location>
</feature>
<evidence type="ECO:0000259" key="6">
    <source>
        <dbReference type="Pfam" id="PF12937"/>
    </source>
</evidence>
<dbReference type="GO" id="GO:0043130">
    <property type="term" value="F:ubiquitin binding"/>
    <property type="evidence" value="ECO:0007669"/>
    <property type="project" value="TreeGrafter"/>
</dbReference>
<feature type="repeat" description="WD" evidence="4">
    <location>
        <begin position="349"/>
        <end position="388"/>
    </location>
</feature>
<dbReference type="InterPro" id="IPR020472">
    <property type="entry name" value="WD40_PAC1"/>
</dbReference>
<feature type="region of interest" description="Disordered" evidence="5">
    <location>
        <begin position="1"/>
        <end position="53"/>
    </location>
</feature>
<feature type="region of interest" description="Disordered" evidence="5">
    <location>
        <begin position="270"/>
        <end position="289"/>
    </location>
</feature>
<evidence type="ECO:0000313" key="8">
    <source>
        <dbReference type="Proteomes" id="UP001218218"/>
    </source>
</evidence>
<dbReference type="SUPFAM" id="SSF50978">
    <property type="entry name" value="WD40 repeat-like"/>
    <property type="match status" value="1"/>
</dbReference>
<evidence type="ECO:0000313" key="7">
    <source>
        <dbReference type="EMBL" id="KAJ7326414.1"/>
    </source>
</evidence>
<dbReference type="InterPro" id="IPR036322">
    <property type="entry name" value="WD40_repeat_dom_sf"/>
</dbReference>
<dbReference type="Pfam" id="PF00400">
    <property type="entry name" value="WD40"/>
    <property type="match status" value="5"/>
</dbReference>
<keyword evidence="2 4" id="KW-0853">WD repeat</keyword>
<feature type="region of interest" description="Disordered" evidence="5">
    <location>
        <begin position="501"/>
        <end position="533"/>
    </location>
</feature>
<dbReference type="InterPro" id="IPR036047">
    <property type="entry name" value="F-box-like_dom_sf"/>
</dbReference>
<dbReference type="SMART" id="SM00320">
    <property type="entry name" value="WD40"/>
    <property type="match status" value="7"/>
</dbReference>
<evidence type="ECO:0000256" key="5">
    <source>
        <dbReference type="SAM" id="MobiDB-lite"/>
    </source>
</evidence>
<dbReference type="GO" id="GO:0005737">
    <property type="term" value="C:cytoplasm"/>
    <property type="evidence" value="ECO:0007669"/>
    <property type="project" value="TreeGrafter"/>
</dbReference>
<evidence type="ECO:0000256" key="1">
    <source>
        <dbReference type="ARBA" id="ARBA00022490"/>
    </source>
</evidence>
<dbReference type="EMBL" id="JARIHO010000042">
    <property type="protein sequence ID" value="KAJ7326414.1"/>
    <property type="molecule type" value="Genomic_DNA"/>
</dbReference>
<evidence type="ECO:0000256" key="2">
    <source>
        <dbReference type="ARBA" id="ARBA00022574"/>
    </source>
</evidence>
<dbReference type="PANTHER" id="PTHR19849:SF0">
    <property type="entry name" value="PHOSPHOLIPASE A-2-ACTIVATING PROTEIN"/>
    <property type="match status" value="1"/>
</dbReference>
<dbReference type="PANTHER" id="PTHR19849">
    <property type="entry name" value="PHOSPHOLIPASE A-2-ACTIVATING PROTEIN"/>
    <property type="match status" value="1"/>
</dbReference>
<dbReference type="Gene3D" id="2.130.10.10">
    <property type="entry name" value="YVTN repeat-like/Quinoprotein amine dehydrogenase"/>
    <property type="match status" value="2"/>
</dbReference>
<dbReference type="GO" id="GO:0043161">
    <property type="term" value="P:proteasome-mediated ubiquitin-dependent protein catabolic process"/>
    <property type="evidence" value="ECO:0007669"/>
    <property type="project" value="TreeGrafter"/>
</dbReference>
<dbReference type="Gene3D" id="1.20.1280.50">
    <property type="match status" value="1"/>
</dbReference>
<dbReference type="AlphaFoldDB" id="A0AAD7EJ89"/>
<dbReference type="InterPro" id="IPR001680">
    <property type="entry name" value="WD40_rpt"/>
</dbReference>
<reference evidence="7" key="1">
    <citation type="submission" date="2023-03" db="EMBL/GenBank/DDBJ databases">
        <title>Massive genome expansion in bonnet fungi (Mycena s.s.) driven by repeated elements and novel gene families across ecological guilds.</title>
        <authorList>
            <consortium name="Lawrence Berkeley National Laboratory"/>
            <person name="Harder C.B."/>
            <person name="Miyauchi S."/>
            <person name="Viragh M."/>
            <person name="Kuo A."/>
            <person name="Thoen E."/>
            <person name="Andreopoulos B."/>
            <person name="Lu D."/>
            <person name="Skrede I."/>
            <person name="Drula E."/>
            <person name="Henrissat B."/>
            <person name="Morin E."/>
            <person name="Kohler A."/>
            <person name="Barry K."/>
            <person name="LaButti K."/>
            <person name="Morin E."/>
            <person name="Salamov A."/>
            <person name="Lipzen A."/>
            <person name="Mereny Z."/>
            <person name="Hegedus B."/>
            <person name="Baldrian P."/>
            <person name="Stursova M."/>
            <person name="Weitz H."/>
            <person name="Taylor A."/>
            <person name="Grigoriev I.V."/>
            <person name="Nagy L.G."/>
            <person name="Martin F."/>
            <person name="Kauserud H."/>
        </authorList>
    </citation>
    <scope>NUCLEOTIDE SEQUENCE</scope>
    <source>
        <strain evidence="7">CBHHK002</strain>
    </source>
</reference>
<feature type="repeat" description="WD" evidence="4">
    <location>
        <begin position="597"/>
        <end position="630"/>
    </location>
</feature>
<keyword evidence="3" id="KW-0677">Repeat</keyword>
<gene>
    <name evidence="7" type="ORF">DFH08DRAFT_941052</name>
</gene>
<feature type="compositionally biased region" description="Basic and acidic residues" evidence="5">
    <location>
        <begin position="523"/>
        <end position="533"/>
    </location>
</feature>
<dbReference type="PROSITE" id="PS50082">
    <property type="entry name" value="WD_REPEATS_2"/>
    <property type="match status" value="5"/>
</dbReference>
<evidence type="ECO:0000256" key="3">
    <source>
        <dbReference type="ARBA" id="ARBA00022737"/>
    </source>
</evidence>
<keyword evidence="8" id="KW-1185">Reference proteome</keyword>
<accession>A0AAD7EJ89</accession>
<dbReference type="PRINTS" id="PR00320">
    <property type="entry name" value="GPROTEINBRPT"/>
</dbReference>
<comment type="caution">
    <text evidence="7">The sequence shown here is derived from an EMBL/GenBank/DDBJ whole genome shotgun (WGS) entry which is preliminary data.</text>
</comment>
<name>A0AAD7EJ89_9AGAR</name>
<dbReference type="InterPro" id="IPR001810">
    <property type="entry name" value="F-box_dom"/>
</dbReference>
<protein>
    <submittedName>
        <fullName evidence="7">WD40 repeat-like protein</fullName>
    </submittedName>
</protein>
<organism evidence="7 8">
    <name type="scientific">Mycena albidolilacea</name>
    <dbReference type="NCBI Taxonomy" id="1033008"/>
    <lineage>
        <taxon>Eukaryota</taxon>
        <taxon>Fungi</taxon>
        <taxon>Dikarya</taxon>
        <taxon>Basidiomycota</taxon>
        <taxon>Agaricomycotina</taxon>
        <taxon>Agaricomycetes</taxon>
        <taxon>Agaricomycetidae</taxon>
        <taxon>Agaricales</taxon>
        <taxon>Marasmiineae</taxon>
        <taxon>Mycenaceae</taxon>
        <taxon>Mycena</taxon>
    </lineage>
</organism>
<dbReference type="PROSITE" id="PS00678">
    <property type="entry name" value="WD_REPEATS_1"/>
    <property type="match status" value="1"/>
</dbReference>
<sequence length="700" mass="75379">MKALFVDSSKTNAAQPLNSSSSSTSSMNSLQLTTPNRLRRRGSAATPPNTNTQRFSRLLTSVLGSPFLTTAEMSSLPPHLDLVDGDDTAVLHADTVTRPASPDPLYGFEVVHREDGADDDQWPFKRASPFRSLLPRIWDVISASPPRSSYLKQIDYAQLPPLDGEEGELIDDEACFFCPPVRAVTGIDILTLLPPELSLHILNLLLSPTRPDPRAPAPVVLAALADHAQASTAALLALLSCRAVSRTWARLAADNAVWRAFFISRWGVPPSPPTRPSRPSPPPRSSSLAAARMKKLPPLPPDAASPLPLTTSPAPSWRTLYRARLTLERRWGSPAVTNEIAWQPPARALSGHADSVYCLEFSRSHIFTGSRDRAVKVWSVRTGRLLGTFAGGHRGSVLCLKFELASSSNNPGGMRGTLVTGSSDCTVCVWDLWTESAEEDAEVHAEVRAVLRGHGGGVLDLRIDRRWIVSCSKDAVVRVWGRESLELERVLRGHEGPVNAVGLESGEYDDADMEDEGDAGYGEGDKSQRHEGRVVSASGDGKMILWDIKSGERVRTFEGHDRGLACIEFKGDLIISGSNDCKIKIWSASTGACLRTLVGHEALVRALAFDPSSGRLVSASYDRSVRVWDLGALCGAGSGGAASASAGGGSGAMRVVRDSHTSHIFDVKFDGRRIVSTSHDQKIVILDFSAGLGVDADFVV</sequence>
<feature type="repeat" description="WD" evidence="4">
    <location>
        <begin position="557"/>
        <end position="596"/>
    </location>
</feature>
<dbReference type="CDD" id="cd00200">
    <property type="entry name" value="WD40"/>
    <property type="match status" value="1"/>
</dbReference>
<feature type="compositionally biased region" description="Low complexity" evidence="5">
    <location>
        <begin position="17"/>
        <end position="34"/>
    </location>
</feature>
<dbReference type="GO" id="GO:0010992">
    <property type="term" value="P:ubiquitin recycling"/>
    <property type="evidence" value="ECO:0007669"/>
    <property type="project" value="TreeGrafter"/>
</dbReference>
<dbReference type="PROSITE" id="PS50294">
    <property type="entry name" value="WD_REPEATS_REGION"/>
    <property type="match status" value="3"/>
</dbReference>
<dbReference type="InterPro" id="IPR015943">
    <property type="entry name" value="WD40/YVTN_repeat-like_dom_sf"/>
</dbReference>
<dbReference type="Proteomes" id="UP001218218">
    <property type="component" value="Unassembled WGS sequence"/>
</dbReference>
<feature type="compositionally biased region" description="Acidic residues" evidence="5">
    <location>
        <begin position="506"/>
        <end position="518"/>
    </location>
</feature>
<dbReference type="GO" id="GO:0005634">
    <property type="term" value="C:nucleus"/>
    <property type="evidence" value="ECO:0007669"/>
    <property type="project" value="TreeGrafter"/>
</dbReference>
<feature type="repeat" description="WD" evidence="4">
    <location>
        <begin position="534"/>
        <end position="556"/>
    </location>
</feature>
<evidence type="ECO:0000256" key="4">
    <source>
        <dbReference type="PROSITE-ProRule" id="PRU00221"/>
    </source>
</evidence>
<dbReference type="Pfam" id="PF12937">
    <property type="entry name" value="F-box-like"/>
    <property type="match status" value="1"/>
</dbReference>
<feature type="domain" description="F-box" evidence="6">
    <location>
        <begin position="192"/>
        <end position="263"/>
    </location>
</feature>